<accession>A0A0S3R9C3</accession>
<proteinExistence type="predicted"/>
<gene>
    <name evidence="1" type="primary">Vigan.01G537400</name>
    <name evidence="1" type="ORF">VIGAN_01537400</name>
</gene>
<dbReference type="AlphaFoldDB" id="A0A0S3R9C3"/>
<keyword evidence="2" id="KW-1185">Reference proteome</keyword>
<dbReference type="EMBL" id="AP015034">
    <property type="protein sequence ID" value="BAT77275.1"/>
    <property type="molecule type" value="Genomic_DNA"/>
</dbReference>
<protein>
    <submittedName>
        <fullName evidence="1">Uncharacterized protein</fullName>
    </submittedName>
</protein>
<reference evidence="1 2" key="1">
    <citation type="journal article" date="2015" name="Sci. Rep.">
        <title>The power of single molecule real-time sequencing technology in the de novo assembly of a eukaryotic genome.</title>
        <authorList>
            <person name="Sakai H."/>
            <person name="Naito K."/>
            <person name="Ogiso-Tanaka E."/>
            <person name="Takahashi Y."/>
            <person name="Iseki K."/>
            <person name="Muto C."/>
            <person name="Satou K."/>
            <person name="Teruya K."/>
            <person name="Shiroma A."/>
            <person name="Shimoji M."/>
            <person name="Hirano T."/>
            <person name="Itoh T."/>
            <person name="Kaga A."/>
            <person name="Tomooka N."/>
        </authorList>
    </citation>
    <scope>NUCLEOTIDE SEQUENCE [LARGE SCALE GENOMIC DNA]</scope>
    <source>
        <strain evidence="2">cv. Shumari</strain>
    </source>
</reference>
<dbReference type="Proteomes" id="UP000291084">
    <property type="component" value="Chromosome 1"/>
</dbReference>
<evidence type="ECO:0000313" key="2">
    <source>
        <dbReference type="Proteomes" id="UP000291084"/>
    </source>
</evidence>
<sequence length="81" mass="9374">IQNQLQHLQSHQKNAKSGILKINNFELDSLSNKIILLFLFSFLYQSKQPHFLLKTKMERNGGGERLTIPILVPKVKTHTFT</sequence>
<name>A0A0S3R9C3_PHAAN</name>
<organism evidence="1 2">
    <name type="scientific">Vigna angularis var. angularis</name>
    <dbReference type="NCBI Taxonomy" id="157739"/>
    <lineage>
        <taxon>Eukaryota</taxon>
        <taxon>Viridiplantae</taxon>
        <taxon>Streptophyta</taxon>
        <taxon>Embryophyta</taxon>
        <taxon>Tracheophyta</taxon>
        <taxon>Spermatophyta</taxon>
        <taxon>Magnoliopsida</taxon>
        <taxon>eudicotyledons</taxon>
        <taxon>Gunneridae</taxon>
        <taxon>Pentapetalae</taxon>
        <taxon>rosids</taxon>
        <taxon>fabids</taxon>
        <taxon>Fabales</taxon>
        <taxon>Fabaceae</taxon>
        <taxon>Papilionoideae</taxon>
        <taxon>50 kb inversion clade</taxon>
        <taxon>NPAAA clade</taxon>
        <taxon>indigoferoid/millettioid clade</taxon>
        <taxon>Phaseoleae</taxon>
        <taxon>Vigna</taxon>
    </lineage>
</organism>
<feature type="non-terminal residue" evidence="1">
    <location>
        <position position="1"/>
    </location>
</feature>
<evidence type="ECO:0000313" key="1">
    <source>
        <dbReference type="EMBL" id="BAT77275.1"/>
    </source>
</evidence>